<dbReference type="PANTHER" id="PTHR43415">
    <property type="entry name" value="SPERMIDINE N(1)-ACETYLTRANSFERASE"/>
    <property type="match status" value="1"/>
</dbReference>
<dbReference type="Gene3D" id="3.40.630.30">
    <property type="match status" value="1"/>
</dbReference>
<gene>
    <name evidence="2" type="ORF">JK636_14790</name>
</gene>
<dbReference type="EMBL" id="JAESWC010000009">
    <property type="protein sequence ID" value="MBL4937019.1"/>
    <property type="molecule type" value="Genomic_DNA"/>
</dbReference>
<dbReference type="PANTHER" id="PTHR43415:SF3">
    <property type="entry name" value="GNAT-FAMILY ACETYLTRANSFERASE"/>
    <property type="match status" value="1"/>
</dbReference>
<dbReference type="RefSeq" id="WP_202749774.1">
    <property type="nucleotide sequence ID" value="NZ_JAESWC010000009.1"/>
</dbReference>
<dbReference type="CDD" id="cd04301">
    <property type="entry name" value="NAT_SF"/>
    <property type="match status" value="1"/>
</dbReference>
<organism evidence="2 3">
    <name type="scientific">Clostridium rhizosphaerae</name>
    <dbReference type="NCBI Taxonomy" id="2803861"/>
    <lineage>
        <taxon>Bacteria</taxon>
        <taxon>Bacillati</taxon>
        <taxon>Bacillota</taxon>
        <taxon>Clostridia</taxon>
        <taxon>Eubacteriales</taxon>
        <taxon>Clostridiaceae</taxon>
        <taxon>Clostridium</taxon>
    </lineage>
</organism>
<dbReference type="PROSITE" id="PS51186">
    <property type="entry name" value="GNAT"/>
    <property type="match status" value="1"/>
</dbReference>
<comment type="caution">
    <text evidence="2">The sequence shown here is derived from an EMBL/GenBank/DDBJ whole genome shotgun (WGS) entry which is preliminary data.</text>
</comment>
<dbReference type="InterPro" id="IPR000182">
    <property type="entry name" value="GNAT_dom"/>
</dbReference>
<reference evidence="2 3" key="1">
    <citation type="submission" date="2021-01" db="EMBL/GenBank/DDBJ databases">
        <title>Genome public.</title>
        <authorList>
            <person name="Liu C."/>
            <person name="Sun Q."/>
        </authorList>
    </citation>
    <scope>NUCLEOTIDE SEQUENCE [LARGE SCALE GENOMIC DNA]</scope>
    <source>
        <strain evidence="2 3">YIM B02515</strain>
    </source>
</reference>
<sequence>MEEIIYDNYFWQNDLVRLRSWHEEDWEWMYYTGFDSSLSRLAGYKIDFPPTVSGAKEYSKKVENCAEQNGNTVFAIETLDGVHVGRIIFCIDSERHGTFGIGIRIAAEYQGKGYGTSAMKILLRYGFMERRMHKCSSTVLGWNEASIKMHKKLGYEQEGILKENIYLNGSYHDEVCFGLTIDKYLENISEK</sequence>
<name>A0ABS1TCB9_9CLOT</name>
<keyword evidence="3" id="KW-1185">Reference proteome</keyword>
<accession>A0ABS1TCB9</accession>
<dbReference type="Proteomes" id="UP000632377">
    <property type="component" value="Unassembled WGS sequence"/>
</dbReference>
<dbReference type="Pfam" id="PF13302">
    <property type="entry name" value="Acetyltransf_3"/>
    <property type="match status" value="1"/>
</dbReference>
<dbReference type="InterPro" id="IPR016181">
    <property type="entry name" value="Acyl_CoA_acyltransferase"/>
</dbReference>
<dbReference type="SUPFAM" id="SSF55729">
    <property type="entry name" value="Acyl-CoA N-acyltransferases (Nat)"/>
    <property type="match status" value="1"/>
</dbReference>
<evidence type="ECO:0000313" key="3">
    <source>
        <dbReference type="Proteomes" id="UP000632377"/>
    </source>
</evidence>
<protein>
    <submittedName>
        <fullName evidence="2">GNAT family N-acetyltransferase</fullName>
    </submittedName>
</protein>
<proteinExistence type="predicted"/>
<evidence type="ECO:0000259" key="1">
    <source>
        <dbReference type="PROSITE" id="PS51186"/>
    </source>
</evidence>
<evidence type="ECO:0000313" key="2">
    <source>
        <dbReference type="EMBL" id="MBL4937019.1"/>
    </source>
</evidence>
<feature type="domain" description="N-acetyltransferase" evidence="1">
    <location>
        <begin position="4"/>
        <end position="182"/>
    </location>
</feature>